<gene>
    <name evidence="4" type="primary">yjiK_2</name>
    <name evidence="4" type="ORF">SDC9_196219</name>
</gene>
<dbReference type="SUPFAM" id="SSF50956">
    <property type="entry name" value="Thermostable phytase (3-phytase)"/>
    <property type="match status" value="1"/>
</dbReference>
<evidence type="ECO:0000256" key="2">
    <source>
        <dbReference type="ARBA" id="ARBA00022475"/>
    </source>
</evidence>
<name>A0A645IDS2_9ZZZZ</name>
<dbReference type="Pfam" id="PF06977">
    <property type="entry name" value="SdiA-regulated"/>
    <property type="match status" value="1"/>
</dbReference>
<comment type="caution">
    <text evidence="4">The sequence shown here is derived from an EMBL/GenBank/DDBJ whole genome shotgun (WGS) entry which is preliminary data.</text>
</comment>
<evidence type="ECO:0000313" key="4">
    <source>
        <dbReference type="EMBL" id="MPN48609.1"/>
    </source>
</evidence>
<reference evidence="4" key="1">
    <citation type="submission" date="2019-08" db="EMBL/GenBank/DDBJ databases">
        <authorList>
            <person name="Kucharzyk K."/>
            <person name="Murdoch R.W."/>
            <person name="Higgins S."/>
            <person name="Loffler F."/>
        </authorList>
    </citation>
    <scope>NUCLEOTIDE SEQUENCE</scope>
</reference>
<dbReference type="InterPro" id="IPR009722">
    <property type="entry name" value="YjiK/CarP"/>
</dbReference>
<comment type="subcellular location">
    <subcellularLocation>
        <location evidence="1">Cell membrane</location>
    </subcellularLocation>
</comment>
<evidence type="ECO:0000256" key="1">
    <source>
        <dbReference type="ARBA" id="ARBA00004236"/>
    </source>
</evidence>
<proteinExistence type="predicted"/>
<dbReference type="GO" id="GO:0005886">
    <property type="term" value="C:plasma membrane"/>
    <property type="evidence" value="ECO:0007669"/>
    <property type="project" value="UniProtKB-SubCell"/>
</dbReference>
<keyword evidence="3" id="KW-0472">Membrane</keyword>
<protein>
    <recommendedName>
        <fullName evidence="5">SMP-30/Gluconolactonase/LRE-like region domain-containing protein</fullName>
    </recommendedName>
</protein>
<evidence type="ECO:0008006" key="5">
    <source>
        <dbReference type="Google" id="ProtNLM"/>
    </source>
</evidence>
<evidence type="ECO:0000256" key="3">
    <source>
        <dbReference type="ARBA" id="ARBA00023136"/>
    </source>
</evidence>
<dbReference type="EMBL" id="VSSQ01111096">
    <property type="protein sequence ID" value="MPN48609.1"/>
    <property type="molecule type" value="Genomic_DNA"/>
</dbReference>
<keyword evidence="2" id="KW-1003">Cell membrane</keyword>
<organism evidence="4">
    <name type="scientific">bioreactor metagenome</name>
    <dbReference type="NCBI Taxonomy" id="1076179"/>
    <lineage>
        <taxon>unclassified sequences</taxon>
        <taxon>metagenomes</taxon>
        <taxon>ecological metagenomes</taxon>
    </lineage>
</organism>
<sequence length="113" mass="11767">MRGFPFSATAAVDIAEDAARDAALPGTDLAGLHFDAASGHLLALSEESRLLVEFATDGRPLSSLSLAAGRSGLQKAVPQAEGVTLDDQGRVYVVSEPNLFYRFTRPPPASPAG</sequence>
<dbReference type="AlphaFoldDB" id="A0A645IDS2"/>
<accession>A0A645IDS2</accession>